<comment type="caution">
    <text evidence="1">The sequence shown here is derived from an EMBL/GenBank/DDBJ whole genome shotgun (WGS) entry which is preliminary data.</text>
</comment>
<gene>
    <name evidence="1" type="ORF">F0L68_05950</name>
</gene>
<organism evidence="1 2">
    <name type="scientific">Solihabitans fulvus</name>
    <dbReference type="NCBI Taxonomy" id="1892852"/>
    <lineage>
        <taxon>Bacteria</taxon>
        <taxon>Bacillati</taxon>
        <taxon>Actinomycetota</taxon>
        <taxon>Actinomycetes</taxon>
        <taxon>Pseudonocardiales</taxon>
        <taxon>Pseudonocardiaceae</taxon>
        <taxon>Solihabitans</taxon>
    </lineage>
</organism>
<accession>A0A5B2XL96</accession>
<dbReference type="RefSeq" id="WP_149848442.1">
    <property type="nucleotide sequence ID" value="NZ_VUOB01000010.1"/>
</dbReference>
<reference evidence="1 2" key="1">
    <citation type="submission" date="2019-09" db="EMBL/GenBank/DDBJ databases">
        <title>Goodfellowia gen. nov., a new genus of the Pseudonocardineae related to Actinoalloteichus, containing Goodfellowia coeruleoviolacea gen. nov., comb. nov. gen. nov., comb. nov.</title>
        <authorList>
            <person name="Labeda D."/>
        </authorList>
    </citation>
    <scope>NUCLEOTIDE SEQUENCE [LARGE SCALE GENOMIC DNA]</scope>
    <source>
        <strain evidence="1 2">AN110305</strain>
    </source>
</reference>
<proteinExistence type="predicted"/>
<sequence>MDDVLWGLLRERIGYFLDAADRAAASQWSGGPLETRRLVAAWRALLRQHRPARRGGCLGCGRRGGGMCGVWRVASAYFVHRLPLTPATNTIPESGGS</sequence>
<reference evidence="1 2" key="2">
    <citation type="submission" date="2019-09" db="EMBL/GenBank/DDBJ databases">
        <authorList>
            <person name="Jin C."/>
        </authorList>
    </citation>
    <scope>NUCLEOTIDE SEQUENCE [LARGE SCALE GENOMIC DNA]</scope>
    <source>
        <strain evidence="1 2">AN110305</strain>
    </source>
</reference>
<dbReference type="OrthoDB" id="3695671at2"/>
<protein>
    <submittedName>
        <fullName evidence="1">Uncharacterized protein</fullName>
    </submittedName>
</protein>
<dbReference type="AlphaFoldDB" id="A0A5B2XL96"/>
<name>A0A5B2XL96_9PSEU</name>
<dbReference type="Proteomes" id="UP000323454">
    <property type="component" value="Unassembled WGS sequence"/>
</dbReference>
<dbReference type="EMBL" id="VUOB01000010">
    <property type="protein sequence ID" value="KAA2264638.1"/>
    <property type="molecule type" value="Genomic_DNA"/>
</dbReference>
<evidence type="ECO:0000313" key="2">
    <source>
        <dbReference type="Proteomes" id="UP000323454"/>
    </source>
</evidence>
<keyword evidence="2" id="KW-1185">Reference proteome</keyword>
<evidence type="ECO:0000313" key="1">
    <source>
        <dbReference type="EMBL" id="KAA2264638.1"/>
    </source>
</evidence>